<evidence type="ECO:0000313" key="2">
    <source>
        <dbReference type="EMBL" id="KAL0406173.1"/>
    </source>
</evidence>
<dbReference type="AlphaFoldDB" id="A0AAW2TPN6"/>
<feature type="compositionally biased region" description="Low complexity" evidence="1">
    <location>
        <begin position="10"/>
        <end position="21"/>
    </location>
</feature>
<feature type="compositionally biased region" description="Polar residues" evidence="1">
    <location>
        <begin position="27"/>
        <end position="40"/>
    </location>
</feature>
<dbReference type="EMBL" id="JACGWN010000014">
    <property type="protein sequence ID" value="KAL0406173.1"/>
    <property type="molecule type" value="Genomic_DNA"/>
</dbReference>
<evidence type="ECO:0000256" key="1">
    <source>
        <dbReference type="SAM" id="MobiDB-lite"/>
    </source>
</evidence>
<name>A0AAW2TPN6_9LAMI</name>
<sequence>MKTVNSTLRGSQASGAGPSSQLEEVEQGSQGIDEQIPTGLQQDRITPADFAGMEAATLRPPRI</sequence>
<comment type="caution">
    <text evidence="2">The sequence shown here is derived from an EMBL/GenBank/DDBJ whole genome shotgun (WGS) entry which is preliminary data.</text>
</comment>
<protein>
    <submittedName>
        <fullName evidence="2">Uncharacterized protein</fullName>
    </submittedName>
</protein>
<reference evidence="2" key="1">
    <citation type="submission" date="2020-06" db="EMBL/GenBank/DDBJ databases">
        <authorList>
            <person name="Li T."/>
            <person name="Hu X."/>
            <person name="Zhang T."/>
            <person name="Song X."/>
            <person name="Zhang H."/>
            <person name="Dai N."/>
            <person name="Sheng W."/>
            <person name="Hou X."/>
            <person name="Wei L."/>
        </authorList>
    </citation>
    <scope>NUCLEOTIDE SEQUENCE</scope>
    <source>
        <strain evidence="2">KEN1</strain>
        <tissue evidence="2">Leaf</tissue>
    </source>
</reference>
<gene>
    <name evidence="2" type="ORF">Slati_3931200</name>
</gene>
<feature type="region of interest" description="Disordered" evidence="1">
    <location>
        <begin position="1"/>
        <end position="40"/>
    </location>
</feature>
<proteinExistence type="predicted"/>
<organism evidence="2">
    <name type="scientific">Sesamum latifolium</name>
    <dbReference type="NCBI Taxonomy" id="2727402"/>
    <lineage>
        <taxon>Eukaryota</taxon>
        <taxon>Viridiplantae</taxon>
        <taxon>Streptophyta</taxon>
        <taxon>Embryophyta</taxon>
        <taxon>Tracheophyta</taxon>
        <taxon>Spermatophyta</taxon>
        <taxon>Magnoliopsida</taxon>
        <taxon>eudicotyledons</taxon>
        <taxon>Gunneridae</taxon>
        <taxon>Pentapetalae</taxon>
        <taxon>asterids</taxon>
        <taxon>lamiids</taxon>
        <taxon>Lamiales</taxon>
        <taxon>Pedaliaceae</taxon>
        <taxon>Sesamum</taxon>
    </lineage>
</organism>
<accession>A0AAW2TPN6</accession>
<reference evidence="2" key="2">
    <citation type="journal article" date="2024" name="Plant">
        <title>Genomic evolution and insights into agronomic trait innovations of Sesamum species.</title>
        <authorList>
            <person name="Miao H."/>
            <person name="Wang L."/>
            <person name="Qu L."/>
            <person name="Liu H."/>
            <person name="Sun Y."/>
            <person name="Le M."/>
            <person name="Wang Q."/>
            <person name="Wei S."/>
            <person name="Zheng Y."/>
            <person name="Lin W."/>
            <person name="Duan Y."/>
            <person name="Cao H."/>
            <person name="Xiong S."/>
            <person name="Wang X."/>
            <person name="Wei L."/>
            <person name="Li C."/>
            <person name="Ma Q."/>
            <person name="Ju M."/>
            <person name="Zhao R."/>
            <person name="Li G."/>
            <person name="Mu C."/>
            <person name="Tian Q."/>
            <person name="Mei H."/>
            <person name="Zhang T."/>
            <person name="Gao T."/>
            <person name="Zhang H."/>
        </authorList>
    </citation>
    <scope>NUCLEOTIDE SEQUENCE</scope>
    <source>
        <strain evidence="2">KEN1</strain>
    </source>
</reference>